<feature type="compositionally biased region" description="Low complexity" evidence="5">
    <location>
        <begin position="205"/>
        <end position="220"/>
    </location>
</feature>
<dbReference type="RefSeq" id="XP_002838644.1">
    <property type="nucleotide sequence ID" value="XM_002838598.1"/>
</dbReference>
<dbReference type="AlphaFoldDB" id="D5GE92"/>
<evidence type="ECO:0000256" key="2">
    <source>
        <dbReference type="ARBA" id="ARBA00022771"/>
    </source>
</evidence>
<dbReference type="EMBL" id="FN430168">
    <property type="protein sequence ID" value="CAZ82835.1"/>
    <property type="molecule type" value="Genomic_DNA"/>
</dbReference>
<dbReference type="HOGENOM" id="CLU_386846_0_0_1"/>
<dbReference type="Proteomes" id="UP000006911">
    <property type="component" value="Unassembled WGS sequence"/>
</dbReference>
<evidence type="ECO:0000256" key="1">
    <source>
        <dbReference type="ARBA" id="ARBA00022723"/>
    </source>
</evidence>
<dbReference type="eggNOG" id="KOG0800">
    <property type="taxonomic scope" value="Eukaryota"/>
</dbReference>
<dbReference type="InterPro" id="IPR001841">
    <property type="entry name" value="Znf_RING"/>
</dbReference>
<feature type="compositionally biased region" description="Polar residues" evidence="5">
    <location>
        <begin position="250"/>
        <end position="267"/>
    </location>
</feature>
<keyword evidence="1" id="KW-0479">Metal-binding</keyword>
<dbReference type="InParanoid" id="D5GE92"/>
<dbReference type="Gene3D" id="3.30.40.10">
    <property type="entry name" value="Zinc/RING finger domain, C3HC4 (zinc finger)"/>
    <property type="match status" value="1"/>
</dbReference>
<dbReference type="SMART" id="SM00184">
    <property type="entry name" value="RING"/>
    <property type="match status" value="1"/>
</dbReference>
<feature type="compositionally biased region" description="Basic and acidic residues" evidence="5">
    <location>
        <begin position="397"/>
        <end position="408"/>
    </location>
</feature>
<dbReference type="KEGG" id="tml:GSTUM_00001229001"/>
<dbReference type="InterPro" id="IPR013083">
    <property type="entry name" value="Znf_RING/FYVE/PHD"/>
</dbReference>
<dbReference type="GO" id="GO:0016567">
    <property type="term" value="P:protein ubiquitination"/>
    <property type="evidence" value="ECO:0007669"/>
    <property type="project" value="TreeGrafter"/>
</dbReference>
<dbReference type="PANTHER" id="PTHR45969:SF69">
    <property type="entry name" value="FINGER DOMAIN PROTEIN, PUTATIVE (AFU_ORTHOLOGUE AFUA_3G12190)-RELATED"/>
    <property type="match status" value="1"/>
</dbReference>
<keyword evidence="3" id="KW-0862">Zinc</keyword>
<feature type="compositionally biased region" description="Polar residues" evidence="5">
    <location>
        <begin position="17"/>
        <end position="51"/>
    </location>
</feature>
<evidence type="ECO:0000313" key="7">
    <source>
        <dbReference type="EMBL" id="CAZ82835.1"/>
    </source>
</evidence>
<keyword evidence="8" id="KW-1185">Reference proteome</keyword>
<feature type="compositionally biased region" description="Low complexity" evidence="5">
    <location>
        <begin position="586"/>
        <end position="596"/>
    </location>
</feature>
<evidence type="ECO:0000256" key="5">
    <source>
        <dbReference type="SAM" id="MobiDB-lite"/>
    </source>
</evidence>
<feature type="domain" description="RING-type" evidence="6">
    <location>
        <begin position="694"/>
        <end position="737"/>
    </location>
</feature>
<feature type="region of interest" description="Disordered" evidence="5">
    <location>
        <begin position="737"/>
        <end position="770"/>
    </location>
</feature>
<dbReference type="GO" id="GO:0061630">
    <property type="term" value="F:ubiquitin protein ligase activity"/>
    <property type="evidence" value="ECO:0007669"/>
    <property type="project" value="TreeGrafter"/>
</dbReference>
<dbReference type="PANTHER" id="PTHR45969">
    <property type="entry name" value="RING ZINC FINGER PROTEIN-RELATED"/>
    <property type="match status" value="1"/>
</dbReference>
<dbReference type="STRING" id="656061.D5GE92"/>
<name>D5GE92_TUBMM</name>
<protein>
    <submittedName>
        <fullName evidence="7">(Perigord truffle) hypothetical protein</fullName>
    </submittedName>
</protein>
<sequence>MGQGASTPQDGRETSATRRTGAQQQQPQHNEGVEANQSLAAQNVTRNSINSGVSDEAATAVLRRSRRLRNHIEHISRIGNRIMSPGSSSSTSVGNRMQNIRFRSRSSRFSNSRSPSPTSLGGSSRTRPSSPRTRLRNIPRSTHIPGSDFSDMMDISPVTTATPQPQTPSFAPPTEPTASAESRPSRMSRVRSSISSWPNILPDIRTTGSSRPSSGRLSQPRSRRASMFGSAFGDHSHAGDMDTDMPSAPDLNSTSQSGVSYSGTSQPRQDRPASGTGSLMDELDNNPARVRPGEDQAAMLSRLLSVAAAATAASLVGGTEQAIREAEDVAGDNGGDGSFESFLRALQNGRLAAALRNGGNELGGGTPADGERAESVMPPLNFFRMFRFGSNGNSNTDHGREEGPDGSRSRMVPVIIVGIRSVTPRDTTEAEGNRPAPFFDALANLPVNIPSIHRRPRLSNSHRRASVGGAPGSSLGFDNQRHIRGASVGSLRPTSELDSLPIPPSLSDSSSGALPPPSTPADPSMSIFRQEPLAPESRVPVESVEANTLSDDNGVGYGSGREPSRRRLSRRLSSPEALPALGRSGGSSNSGSAGSTNGNGGSSGSRRPSGSPEGTRSWIIYVLGGSYPEDHPILTTPSLFTDAPTYEDMMLLSSLLGPAKPPVATRDDVNSAGGIFTFGDGCALGAEIAEGDRCLICLGDYEDGEQCRQLTKCQHVFHKDCIDEWLTTGRNSCPLCRGQGVNEKEQSDPAPPPAASDPLTQDSLGAVAAS</sequence>
<dbReference type="PROSITE" id="PS50089">
    <property type="entry name" value="ZF_RING_2"/>
    <property type="match status" value="1"/>
</dbReference>
<dbReference type="Pfam" id="PF13639">
    <property type="entry name" value="zf-RING_2"/>
    <property type="match status" value="1"/>
</dbReference>
<keyword evidence="2 4" id="KW-0863">Zinc-finger</keyword>
<feature type="compositionally biased region" description="Low complexity" evidence="5">
    <location>
        <begin position="496"/>
        <end position="513"/>
    </location>
</feature>
<evidence type="ECO:0000259" key="6">
    <source>
        <dbReference type="PROSITE" id="PS50089"/>
    </source>
</evidence>
<feature type="region of interest" description="Disordered" evidence="5">
    <location>
        <begin position="1"/>
        <end position="51"/>
    </location>
</feature>
<evidence type="ECO:0000256" key="3">
    <source>
        <dbReference type="ARBA" id="ARBA00022833"/>
    </source>
</evidence>
<feature type="compositionally biased region" description="Low complexity" evidence="5">
    <location>
        <begin position="604"/>
        <end position="614"/>
    </location>
</feature>
<evidence type="ECO:0000313" key="8">
    <source>
        <dbReference type="Proteomes" id="UP000006911"/>
    </source>
</evidence>
<dbReference type="SUPFAM" id="SSF57850">
    <property type="entry name" value="RING/U-box"/>
    <property type="match status" value="1"/>
</dbReference>
<gene>
    <name evidence="7" type="ORF">GSTUM_00001229001</name>
</gene>
<dbReference type="GO" id="GO:0008270">
    <property type="term" value="F:zinc ion binding"/>
    <property type="evidence" value="ECO:0007669"/>
    <property type="project" value="UniProtKB-KW"/>
</dbReference>
<accession>D5GE92</accession>
<reference evidence="7 8" key="1">
    <citation type="journal article" date="2010" name="Nature">
        <title>Perigord black truffle genome uncovers evolutionary origins and mechanisms of symbiosis.</title>
        <authorList>
            <person name="Martin F."/>
            <person name="Kohler A."/>
            <person name="Murat C."/>
            <person name="Balestrini R."/>
            <person name="Coutinho P.M."/>
            <person name="Jaillon O."/>
            <person name="Montanini B."/>
            <person name="Morin E."/>
            <person name="Noel B."/>
            <person name="Percudani R."/>
            <person name="Porcel B."/>
            <person name="Rubini A."/>
            <person name="Amicucci A."/>
            <person name="Amselem J."/>
            <person name="Anthouard V."/>
            <person name="Arcioni S."/>
            <person name="Artiguenave F."/>
            <person name="Aury J.M."/>
            <person name="Ballario P."/>
            <person name="Bolchi A."/>
            <person name="Brenna A."/>
            <person name="Brun A."/>
            <person name="Buee M."/>
            <person name="Cantarel B."/>
            <person name="Chevalier G."/>
            <person name="Couloux A."/>
            <person name="Da Silva C."/>
            <person name="Denoeud F."/>
            <person name="Duplessis S."/>
            <person name="Ghignone S."/>
            <person name="Hilselberger B."/>
            <person name="Iotti M."/>
            <person name="Marcais B."/>
            <person name="Mello A."/>
            <person name="Miranda M."/>
            <person name="Pacioni G."/>
            <person name="Quesneville H."/>
            <person name="Riccioni C."/>
            <person name="Ruotolo R."/>
            <person name="Splivallo R."/>
            <person name="Stocchi V."/>
            <person name="Tisserant E."/>
            <person name="Viscomi A.R."/>
            <person name="Zambonelli A."/>
            <person name="Zampieri E."/>
            <person name="Henrissat B."/>
            <person name="Lebrun M.H."/>
            <person name="Paolocci F."/>
            <person name="Bonfante P."/>
            <person name="Ottonello S."/>
            <person name="Wincker P."/>
        </authorList>
    </citation>
    <scope>NUCLEOTIDE SEQUENCE [LARGE SCALE GENOMIC DNA]</scope>
    <source>
        <strain evidence="7 8">Mel28</strain>
    </source>
</reference>
<dbReference type="CDD" id="cd16461">
    <property type="entry name" value="RING-H2_EL5-like"/>
    <property type="match status" value="1"/>
</dbReference>
<organism evidence="7 8">
    <name type="scientific">Tuber melanosporum (strain Mel28)</name>
    <name type="common">Perigord black truffle</name>
    <dbReference type="NCBI Taxonomy" id="656061"/>
    <lineage>
        <taxon>Eukaryota</taxon>
        <taxon>Fungi</taxon>
        <taxon>Dikarya</taxon>
        <taxon>Ascomycota</taxon>
        <taxon>Pezizomycotina</taxon>
        <taxon>Pezizomycetes</taxon>
        <taxon>Pezizales</taxon>
        <taxon>Tuberaceae</taxon>
        <taxon>Tuber</taxon>
    </lineage>
</organism>
<feature type="region of interest" description="Disordered" evidence="5">
    <location>
        <begin position="453"/>
        <end position="614"/>
    </location>
</feature>
<feature type="compositionally biased region" description="Low complexity" evidence="5">
    <location>
        <begin position="107"/>
        <end position="132"/>
    </location>
</feature>
<feature type="compositionally biased region" description="Low complexity" evidence="5">
    <location>
        <begin position="156"/>
        <end position="169"/>
    </location>
</feature>
<proteinExistence type="predicted"/>
<feature type="region of interest" description="Disordered" evidence="5">
    <location>
        <begin position="102"/>
        <end position="291"/>
    </location>
</feature>
<feature type="compositionally biased region" description="Basic residues" evidence="5">
    <location>
        <begin position="453"/>
        <end position="465"/>
    </location>
</feature>
<feature type="compositionally biased region" description="Low complexity" evidence="5">
    <location>
        <begin position="185"/>
        <end position="196"/>
    </location>
</feature>
<feature type="region of interest" description="Disordered" evidence="5">
    <location>
        <begin position="389"/>
        <end position="410"/>
    </location>
</feature>
<dbReference type="OMA" id="RESATHC"/>
<dbReference type="GeneID" id="9185497"/>
<evidence type="ECO:0000256" key="4">
    <source>
        <dbReference type="PROSITE-ProRule" id="PRU00175"/>
    </source>
</evidence>